<dbReference type="Proteomes" id="UP000515561">
    <property type="component" value="Chromosome"/>
</dbReference>
<reference evidence="7 8" key="1">
    <citation type="journal article" date="2016" name="Int. J. Syst. Evol. Microbiol.">
        <title>Descriptions of Anaerotaenia torta gen. nov., sp. nov. and Anaerocolumna cellulosilytica gen. nov., sp. nov. isolated from a methanogenic reactor of cattle waste.</title>
        <authorList>
            <person name="Uek A."/>
            <person name="Ohtaki Y."/>
            <person name="Kaku N."/>
            <person name="Ueki K."/>
        </authorList>
    </citation>
    <scope>NUCLEOTIDE SEQUENCE [LARGE SCALE GENOMIC DNA]</scope>
    <source>
        <strain evidence="7 8">SN021</strain>
    </source>
</reference>
<dbReference type="GO" id="GO:0004222">
    <property type="term" value="F:metalloendopeptidase activity"/>
    <property type="evidence" value="ECO:0007669"/>
    <property type="project" value="InterPro"/>
</dbReference>
<dbReference type="CDD" id="cd09607">
    <property type="entry name" value="M3B_PepF"/>
    <property type="match status" value="1"/>
</dbReference>
<dbReference type="InterPro" id="IPR042088">
    <property type="entry name" value="OligoPept_F_C"/>
</dbReference>
<keyword evidence="1 6" id="KW-0645">Protease</keyword>
<keyword evidence="5 6" id="KW-0482">Metalloprotease</keyword>
<dbReference type="InterPro" id="IPR034006">
    <property type="entry name" value="M3B_PepF_2"/>
</dbReference>
<dbReference type="EMBL" id="AP023367">
    <property type="protein sequence ID" value="BCJ93722.1"/>
    <property type="molecule type" value="Genomic_DNA"/>
</dbReference>
<evidence type="ECO:0000256" key="2">
    <source>
        <dbReference type="ARBA" id="ARBA00022723"/>
    </source>
</evidence>
<name>A0A6S6R2K6_9FIRM</name>
<dbReference type="Pfam" id="PF08439">
    <property type="entry name" value="Peptidase_M3_N"/>
    <property type="match status" value="1"/>
</dbReference>
<sequence>MKPEWSLDALYKGYQDEAFIKDLKKSDVQIALIKEYIKTLDTVEPAEALPALIGYIEEYSVLINKLSAYVFLRKSTDTTNSETVAIMGKLQDKTSQLSKEFAIFKKYIAKLDNLDEIIAGTPNLENYRFFLNHQKENAKYTLNDEVEEVIAKMNLSGASAWSTMQQYLTSTLEVDYNGEKTTLSDIRNLAYNSDAKIRKEAYEAEIASYEKIKDPVAFSLNHLKFQANTLSALRGHDSALAMNLKRAMMTQETLDAMFTAIREYLPKFRAYLKRKGELLGHKNGLPWYDLFAPLGSTQRTFSVEEAKEYLVKHFRSFSDDLADMIETAFDEEWIDFYPHAGKVGGAFCYNLPYIKQSRILTNFDGSLSDVVTLAHELGHAYHGLNIQEHLPLNTDYSMPVAETASTFNETVIMNAAIAEAQGEEKLTLIESQLQDVTQIIIDIYSRFLFESAVFERRKEAFLFSSDLEQLMLDCQKEAYGDGLDAEVRHPFMWVCKGHYYRDSLDFYNFPYAFGGLFARGLYAKYQEEGEAFLPKYRTLLNATTVNTVEDVAKMAEIDLTKPDFWRQSLSMVAESIDLFLDITKN</sequence>
<keyword evidence="2 6" id="KW-0479">Metal-binding</keyword>
<dbReference type="Gene3D" id="1.10.1370.20">
    <property type="entry name" value="Oligoendopeptidase f, C-terminal domain"/>
    <property type="match status" value="1"/>
</dbReference>
<proteinExistence type="inferred from homology"/>
<dbReference type="InterPro" id="IPR013647">
    <property type="entry name" value="OligopepF_N_dom"/>
</dbReference>
<dbReference type="InterPro" id="IPR001567">
    <property type="entry name" value="Pept_M3A_M3B_dom"/>
</dbReference>
<dbReference type="NCBIfam" id="TIGR02290">
    <property type="entry name" value="M3_fam_3"/>
    <property type="match status" value="1"/>
</dbReference>
<comment type="cofactor">
    <cofactor evidence="6">
        <name>Zn(2+)</name>
        <dbReference type="ChEBI" id="CHEBI:29105"/>
    </cofactor>
    <text evidence="6">Binds 1 zinc ion.</text>
</comment>
<evidence type="ECO:0000256" key="1">
    <source>
        <dbReference type="ARBA" id="ARBA00022670"/>
    </source>
</evidence>
<comment type="similarity">
    <text evidence="6">Belongs to the peptidase M3 family.</text>
</comment>
<evidence type="ECO:0000256" key="3">
    <source>
        <dbReference type="ARBA" id="ARBA00022801"/>
    </source>
</evidence>
<evidence type="ECO:0000256" key="6">
    <source>
        <dbReference type="RuleBase" id="RU003435"/>
    </source>
</evidence>
<protein>
    <submittedName>
        <fullName evidence="7">Oligoendopeptidase F</fullName>
    </submittedName>
</protein>
<keyword evidence="4 6" id="KW-0862">Zinc</keyword>
<dbReference type="KEGG" id="acel:acsn021_12910"/>
<dbReference type="RefSeq" id="WP_184092887.1">
    <property type="nucleotide sequence ID" value="NZ_AP023367.1"/>
</dbReference>
<evidence type="ECO:0000256" key="5">
    <source>
        <dbReference type="ARBA" id="ARBA00023049"/>
    </source>
</evidence>
<accession>A0A6S6R2K6</accession>
<evidence type="ECO:0000313" key="8">
    <source>
        <dbReference type="Proteomes" id="UP000515561"/>
    </source>
</evidence>
<dbReference type="InterPro" id="IPR011977">
    <property type="entry name" value="Pept_M3B_clade3"/>
</dbReference>
<dbReference type="GO" id="GO:0006508">
    <property type="term" value="P:proteolysis"/>
    <property type="evidence" value="ECO:0007669"/>
    <property type="project" value="UniProtKB-KW"/>
</dbReference>
<dbReference type="PANTHER" id="PTHR34217:SF1">
    <property type="entry name" value="CARBOXYPEPTIDASE 1"/>
    <property type="match status" value="1"/>
</dbReference>
<dbReference type="Pfam" id="PF01432">
    <property type="entry name" value="Peptidase_M3"/>
    <property type="match status" value="1"/>
</dbReference>
<dbReference type="AlphaFoldDB" id="A0A6S6R2K6"/>
<organism evidence="7 8">
    <name type="scientific">Anaerocolumna cellulosilytica</name>
    <dbReference type="NCBI Taxonomy" id="433286"/>
    <lineage>
        <taxon>Bacteria</taxon>
        <taxon>Bacillati</taxon>
        <taxon>Bacillota</taxon>
        <taxon>Clostridia</taxon>
        <taxon>Lachnospirales</taxon>
        <taxon>Lachnospiraceae</taxon>
        <taxon>Anaerocolumna</taxon>
    </lineage>
</organism>
<evidence type="ECO:0000256" key="4">
    <source>
        <dbReference type="ARBA" id="ARBA00022833"/>
    </source>
</evidence>
<dbReference type="SUPFAM" id="SSF55486">
    <property type="entry name" value="Metalloproteases ('zincins'), catalytic domain"/>
    <property type="match status" value="1"/>
</dbReference>
<dbReference type="GO" id="GO:0004181">
    <property type="term" value="F:metallocarboxypeptidase activity"/>
    <property type="evidence" value="ECO:0007669"/>
    <property type="project" value="InterPro"/>
</dbReference>
<dbReference type="Gene3D" id="1.20.140.70">
    <property type="entry name" value="Oligopeptidase f, N-terminal domain"/>
    <property type="match status" value="1"/>
</dbReference>
<dbReference type="PANTHER" id="PTHR34217">
    <property type="entry name" value="METAL-DEPENDENT CARBOXYPEPTIDASE"/>
    <property type="match status" value="1"/>
</dbReference>
<gene>
    <name evidence="7" type="ORF">acsn021_12910</name>
</gene>
<dbReference type="InterPro" id="IPR001333">
    <property type="entry name" value="Peptidase_M32_Taq"/>
</dbReference>
<keyword evidence="8" id="KW-1185">Reference proteome</keyword>
<dbReference type="GO" id="GO:0046872">
    <property type="term" value="F:metal ion binding"/>
    <property type="evidence" value="ECO:0007669"/>
    <property type="project" value="UniProtKB-UniRule"/>
</dbReference>
<evidence type="ECO:0000313" key="7">
    <source>
        <dbReference type="EMBL" id="BCJ93722.1"/>
    </source>
</evidence>
<keyword evidence="3 6" id="KW-0378">Hydrolase</keyword>